<accession>A0A5C7IHB1</accession>
<proteinExistence type="predicted"/>
<dbReference type="PANTHER" id="PTHR47512">
    <property type="entry name" value="EXPRESSED PROTEIN"/>
    <property type="match status" value="1"/>
</dbReference>
<name>A0A5C7IHB1_9ROSI</name>
<evidence type="ECO:0000313" key="2">
    <source>
        <dbReference type="EMBL" id="TXG68663.1"/>
    </source>
</evidence>
<keyword evidence="3" id="KW-1185">Reference proteome</keyword>
<reference evidence="3" key="1">
    <citation type="journal article" date="2019" name="Gigascience">
        <title>De novo genome assembly of the endangered Acer yangbiense, a plant species with extremely small populations endemic to Yunnan Province, China.</title>
        <authorList>
            <person name="Yang J."/>
            <person name="Wariss H.M."/>
            <person name="Tao L."/>
            <person name="Zhang R."/>
            <person name="Yun Q."/>
            <person name="Hollingsworth P."/>
            <person name="Dao Z."/>
            <person name="Luo G."/>
            <person name="Guo H."/>
            <person name="Ma Y."/>
            <person name="Sun W."/>
        </authorList>
    </citation>
    <scope>NUCLEOTIDE SEQUENCE [LARGE SCALE GENOMIC DNA]</scope>
    <source>
        <strain evidence="3">cv. Malutang</strain>
    </source>
</reference>
<sequence>METPSSSTRRVTRSQTMASLNNNKKNNNIPFSRNIEDSDEGLSKSRKRTTTTTKQQDRSVALIDITNDSLIMGSLETPSLGVAKQRSFRGTLGPERIY</sequence>
<evidence type="ECO:0000256" key="1">
    <source>
        <dbReference type="SAM" id="MobiDB-lite"/>
    </source>
</evidence>
<gene>
    <name evidence="2" type="ORF">EZV62_003598</name>
</gene>
<evidence type="ECO:0000313" key="3">
    <source>
        <dbReference type="Proteomes" id="UP000323000"/>
    </source>
</evidence>
<dbReference type="EMBL" id="VAHF01000002">
    <property type="protein sequence ID" value="TXG68663.1"/>
    <property type="molecule type" value="Genomic_DNA"/>
</dbReference>
<feature type="compositionally biased region" description="Low complexity" evidence="1">
    <location>
        <begin position="1"/>
        <end position="28"/>
    </location>
</feature>
<comment type="caution">
    <text evidence="2">The sequence shown here is derived from an EMBL/GenBank/DDBJ whole genome shotgun (WGS) entry which is preliminary data.</text>
</comment>
<feature type="region of interest" description="Disordered" evidence="1">
    <location>
        <begin position="1"/>
        <end position="56"/>
    </location>
</feature>
<dbReference type="Proteomes" id="UP000323000">
    <property type="component" value="Chromosome 2"/>
</dbReference>
<organism evidence="2 3">
    <name type="scientific">Acer yangbiense</name>
    <dbReference type="NCBI Taxonomy" id="1000413"/>
    <lineage>
        <taxon>Eukaryota</taxon>
        <taxon>Viridiplantae</taxon>
        <taxon>Streptophyta</taxon>
        <taxon>Embryophyta</taxon>
        <taxon>Tracheophyta</taxon>
        <taxon>Spermatophyta</taxon>
        <taxon>Magnoliopsida</taxon>
        <taxon>eudicotyledons</taxon>
        <taxon>Gunneridae</taxon>
        <taxon>Pentapetalae</taxon>
        <taxon>rosids</taxon>
        <taxon>malvids</taxon>
        <taxon>Sapindales</taxon>
        <taxon>Sapindaceae</taxon>
        <taxon>Hippocastanoideae</taxon>
        <taxon>Acereae</taxon>
        <taxon>Acer</taxon>
    </lineage>
</organism>
<protein>
    <submittedName>
        <fullName evidence="2">Uncharacterized protein</fullName>
    </submittedName>
</protein>
<dbReference type="PANTHER" id="PTHR47512:SF3">
    <property type="entry name" value="CHALCONE-FLAVONONE ISOMERASE FAMILY PROTEIN"/>
    <property type="match status" value="1"/>
</dbReference>
<dbReference type="AlphaFoldDB" id="A0A5C7IHB1"/>